<dbReference type="AlphaFoldDB" id="A0A8H5ZQ40"/>
<evidence type="ECO:0000313" key="3">
    <source>
        <dbReference type="EMBL" id="KAF5853161.1"/>
    </source>
</evidence>
<gene>
    <name evidence="3" type="ORF">GGP41_001665</name>
</gene>
<feature type="compositionally biased region" description="Acidic residues" evidence="1">
    <location>
        <begin position="81"/>
        <end position="90"/>
    </location>
</feature>
<dbReference type="PANTHER" id="PTHR36681">
    <property type="entry name" value="NUCLEAR GTPASE, GERMINAL CENTER-ASSOCIATED, TANDEM DUPLICATE 3"/>
    <property type="match status" value="1"/>
</dbReference>
<feature type="region of interest" description="Disordered" evidence="1">
    <location>
        <begin position="1"/>
        <end position="20"/>
    </location>
</feature>
<dbReference type="EMBL" id="WNKQ01000002">
    <property type="protein sequence ID" value="KAF5853161.1"/>
    <property type="molecule type" value="Genomic_DNA"/>
</dbReference>
<comment type="caution">
    <text evidence="3">The sequence shown here is derived from an EMBL/GenBank/DDBJ whole genome shotgun (WGS) entry which is preliminary data.</text>
</comment>
<organism evidence="3 4">
    <name type="scientific">Cochliobolus sativus</name>
    <name type="common">Common root rot and spot blotch fungus</name>
    <name type="synonym">Bipolaris sorokiniana</name>
    <dbReference type="NCBI Taxonomy" id="45130"/>
    <lineage>
        <taxon>Eukaryota</taxon>
        <taxon>Fungi</taxon>
        <taxon>Dikarya</taxon>
        <taxon>Ascomycota</taxon>
        <taxon>Pezizomycotina</taxon>
        <taxon>Dothideomycetes</taxon>
        <taxon>Pleosporomycetidae</taxon>
        <taxon>Pleosporales</taxon>
        <taxon>Pleosporineae</taxon>
        <taxon>Pleosporaceae</taxon>
        <taxon>Bipolaris</taxon>
    </lineage>
</organism>
<dbReference type="SUPFAM" id="SSF52540">
    <property type="entry name" value="P-loop containing nucleoside triphosphate hydrolases"/>
    <property type="match status" value="1"/>
</dbReference>
<feature type="domain" description="DUF7605" evidence="2">
    <location>
        <begin position="607"/>
        <end position="780"/>
    </location>
</feature>
<evidence type="ECO:0000313" key="4">
    <source>
        <dbReference type="Proteomes" id="UP000624244"/>
    </source>
</evidence>
<evidence type="ECO:0000259" key="2">
    <source>
        <dbReference type="Pfam" id="PF24564"/>
    </source>
</evidence>
<proteinExistence type="predicted"/>
<dbReference type="InterPro" id="IPR056024">
    <property type="entry name" value="DUF7605"/>
</dbReference>
<dbReference type="InterPro" id="IPR027417">
    <property type="entry name" value="P-loop_NTPase"/>
</dbReference>
<feature type="region of interest" description="Disordered" evidence="1">
    <location>
        <begin position="77"/>
        <end position="96"/>
    </location>
</feature>
<accession>A0A8H5ZQ40</accession>
<evidence type="ECO:0000256" key="1">
    <source>
        <dbReference type="SAM" id="MobiDB-lite"/>
    </source>
</evidence>
<sequence length="877" mass="99260">MEDDDNNLQQCVPDGPQSPLLEPERLVSVAPEAAMIPNLTTAYLNRLRSIEASIRSAIASWDSSAIGSVLPAKRSAPEISIDSEDEDNDSNDEKYTVVPPLDLTQQRRPKLPIYHPGFQKSEHDVQSILRVFKDFLGDATNQGIGGGEAAYLHSQAVKNCIISYQKEIRFAVTGDTGSGKSATTNALLGDDLTPEWQCLHQCGNRVPSEETLQQHGCSSSRDKIYCLEYCIENLVTTWFKQWFSTQQRMMRDEEDVDDDRARKDAALDCLNHLFAHHVAPVSLDDFMSASKSSKDSSVLLQLVKWTVEIHEQFVRDGELFVLLTSSTHSDMREQLRPFRMKAPNARFNGKPLSFSPWPFVEIIRYYVDSPLLQDGICLADVPGAKDINVYRVAAAEDYLQQCEKTILAPIEEKISELTGKAQIIENDVETNKNNIKRIRSVGNQSSVTEDDRSKEVLRATNKDLVTRKKELKTCIVSLEKERRDIRIGCRSRFVATGLNRMYSQNTGDDAGAASFCVSNRMYMRYRRGYNTANHDKVPSMKLEDTQVLALFNHIAGQPSQGKVAVLENFIQFKIPMLLSIFQMSCSKSTEARVEHITKILDQTIKDKFDRKAERILEELEKMNAASHRALVKKQGKYCQKKLGINWDLNAALLSSVVSDIDRPFRKVIEDAPSSFKAQAAQTIKTSFRELNRQLKDDPQALVGDAYKICFGNNVLDHEKSITLMVEAATTKLRQGLIEVFGKAIKPTEKGYMHREMESIYVQAELQKPGKRQKLKDVRHAYLKEEILGLQGVFPNIAERTEADVKKIIISTCTELCKEMIGILKIIRDAFQQQKHSKEHDTPEGQRFRKDLHELVAEASRILKGPVCESLERCKEYK</sequence>
<dbReference type="PANTHER" id="PTHR36681:SF3">
    <property type="entry name" value="NUCLEAR GTPASE, GERMINAL CENTER-ASSOCIATED, TANDEM DUPLICATE 3"/>
    <property type="match status" value="1"/>
</dbReference>
<dbReference type="Pfam" id="PF24564">
    <property type="entry name" value="DUF7605"/>
    <property type="match status" value="1"/>
</dbReference>
<name>A0A8H5ZQ40_COCSA</name>
<protein>
    <recommendedName>
        <fullName evidence="2">DUF7605 domain-containing protein</fullName>
    </recommendedName>
</protein>
<reference evidence="3" key="1">
    <citation type="submission" date="2019-11" db="EMBL/GenBank/DDBJ databases">
        <title>Bipolaris sorokiniana Genome sequencing.</title>
        <authorList>
            <person name="Wang H."/>
        </authorList>
    </citation>
    <scope>NUCLEOTIDE SEQUENCE</scope>
</reference>
<dbReference type="Proteomes" id="UP000624244">
    <property type="component" value="Unassembled WGS sequence"/>
</dbReference>